<sequence length="270" mass="30026">MTHQPYHPSSSTLAAADTSQATTVKPPSSRVLHDHRTASRREFLPPCSSPSRRCHPSSVHLQTCTQENQKHNTASVSPSPPRFHISTIFIFSNLGTQSHLHLGSSLAIFTNHATTTINLHHLQRRTCTQKNHRDPIFLRSCRCPTYMAAITRHRTFPLCNRTSTCKSKNKTESKTQEQGKRRNPIRGAARRRKGGKPFPQSETLIGEGRGKPCGELPLGASSSGQSWSTEGLSCNFRNSEGAKVQIDEISGHLCNFKNSEKLKDKIQLLN</sequence>
<accession>A0A0L9UTY0</accession>
<feature type="region of interest" description="Disordered" evidence="1">
    <location>
        <begin position="1"/>
        <end position="54"/>
    </location>
</feature>
<evidence type="ECO:0000256" key="1">
    <source>
        <dbReference type="SAM" id="MobiDB-lite"/>
    </source>
</evidence>
<name>A0A0L9UTY0_PHAAN</name>
<dbReference type="AlphaFoldDB" id="A0A0L9UTY0"/>
<dbReference type="Gramene" id="KOM46208">
    <property type="protein sequence ID" value="KOM46208"/>
    <property type="gene ID" value="LR48_Vigan06g151400"/>
</dbReference>
<gene>
    <name evidence="2" type="ORF">LR48_Vigan06g151400</name>
</gene>
<reference evidence="3" key="1">
    <citation type="journal article" date="2015" name="Proc. Natl. Acad. Sci. U.S.A.">
        <title>Genome sequencing of adzuki bean (Vigna angularis) provides insight into high starch and low fat accumulation and domestication.</title>
        <authorList>
            <person name="Yang K."/>
            <person name="Tian Z."/>
            <person name="Chen C."/>
            <person name="Luo L."/>
            <person name="Zhao B."/>
            <person name="Wang Z."/>
            <person name="Yu L."/>
            <person name="Li Y."/>
            <person name="Sun Y."/>
            <person name="Li W."/>
            <person name="Chen Y."/>
            <person name="Li Y."/>
            <person name="Zhang Y."/>
            <person name="Ai D."/>
            <person name="Zhao J."/>
            <person name="Shang C."/>
            <person name="Ma Y."/>
            <person name="Wu B."/>
            <person name="Wang M."/>
            <person name="Gao L."/>
            <person name="Sun D."/>
            <person name="Zhang P."/>
            <person name="Guo F."/>
            <person name="Wang W."/>
            <person name="Li Y."/>
            <person name="Wang J."/>
            <person name="Varshney R.K."/>
            <person name="Wang J."/>
            <person name="Ling H.Q."/>
            <person name="Wan P."/>
        </authorList>
    </citation>
    <scope>NUCLEOTIDE SEQUENCE</scope>
    <source>
        <strain evidence="3">cv. Jingnong 6</strain>
    </source>
</reference>
<organism evidence="2 3">
    <name type="scientific">Phaseolus angularis</name>
    <name type="common">Azuki bean</name>
    <name type="synonym">Vigna angularis</name>
    <dbReference type="NCBI Taxonomy" id="3914"/>
    <lineage>
        <taxon>Eukaryota</taxon>
        <taxon>Viridiplantae</taxon>
        <taxon>Streptophyta</taxon>
        <taxon>Embryophyta</taxon>
        <taxon>Tracheophyta</taxon>
        <taxon>Spermatophyta</taxon>
        <taxon>Magnoliopsida</taxon>
        <taxon>eudicotyledons</taxon>
        <taxon>Gunneridae</taxon>
        <taxon>Pentapetalae</taxon>
        <taxon>rosids</taxon>
        <taxon>fabids</taxon>
        <taxon>Fabales</taxon>
        <taxon>Fabaceae</taxon>
        <taxon>Papilionoideae</taxon>
        <taxon>50 kb inversion clade</taxon>
        <taxon>NPAAA clade</taxon>
        <taxon>indigoferoid/millettioid clade</taxon>
        <taxon>Phaseoleae</taxon>
        <taxon>Vigna</taxon>
    </lineage>
</organism>
<dbReference type="EMBL" id="CM003376">
    <property type="protein sequence ID" value="KOM46208.1"/>
    <property type="molecule type" value="Genomic_DNA"/>
</dbReference>
<evidence type="ECO:0000313" key="3">
    <source>
        <dbReference type="Proteomes" id="UP000053144"/>
    </source>
</evidence>
<protein>
    <submittedName>
        <fullName evidence="2">Uncharacterized protein</fullName>
    </submittedName>
</protein>
<feature type="compositionally biased region" description="Basic and acidic residues" evidence="1">
    <location>
        <begin position="31"/>
        <end position="43"/>
    </location>
</feature>
<feature type="compositionally biased region" description="Polar residues" evidence="1">
    <location>
        <begin position="1"/>
        <end position="26"/>
    </location>
</feature>
<feature type="region of interest" description="Disordered" evidence="1">
    <location>
        <begin position="164"/>
        <end position="225"/>
    </location>
</feature>
<feature type="compositionally biased region" description="Basic residues" evidence="1">
    <location>
        <begin position="181"/>
        <end position="195"/>
    </location>
</feature>
<evidence type="ECO:0000313" key="2">
    <source>
        <dbReference type="EMBL" id="KOM46208.1"/>
    </source>
</evidence>
<proteinExistence type="predicted"/>
<feature type="compositionally biased region" description="Basic and acidic residues" evidence="1">
    <location>
        <begin position="169"/>
        <end position="180"/>
    </location>
</feature>
<dbReference type="Proteomes" id="UP000053144">
    <property type="component" value="Chromosome 6"/>
</dbReference>